<evidence type="ECO:0000256" key="2">
    <source>
        <dbReference type="ARBA" id="ARBA00004167"/>
    </source>
</evidence>
<dbReference type="PANTHER" id="PTHR47953">
    <property type="entry name" value="OS08G0105600 PROTEIN"/>
    <property type="match status" value="1"/>
</dbReference>
<evidence type="ECO:0000256" key="8">
    <source>
        <dbReference type="ARBA" id="ARBA00023002"/>
    </source>
</evidence>
<evidence type="ECO:0000313" key="12">
    <source>
        <dbReference type="EMBL" id="KAG0477192.1"/>
    </source>
</evidence>
<keyword evidence="4" id="KW-0349">Heme</keyword>
<evidence type="ECO:0000256" key="6">
    <source>
        <dbReference type="ARBA" id="ARBA00022723"/>
    </source>
</evidence>
<dbReference type="GO" id="GO:0020037">
    <property type="term" value="F:heme binding"/>
    <property type="evidence" value="ECO:0007669"/>
    <property type="project" value="InterPro"/>
</dbReference>
<dbReference type="PRINTS" id="PR00463">
    <property type="entry name" value="EP450I"/>
</dbReference>
<dbReference type="SUPFAM" id="SSF48264">
    <property type="entry name" value="Cytochrome P450"/>
    <property type="match status" value="1"/>
</dbReference>
<comment type="subcellular location">
    <subcellularLocation>
        <location evidence="2">Membrane</location>
        <topology evidence="2">Single-pass membrane protein</topology>
    </subcellularLocation>
</comment>
<keyword evidence="9" id="KW-0408">Iron</keyword>
<dbReference type="GO" id="GO:0016020">
    <property type="term" value="C:membrane"/>
    <property type="evidence" value="ECO:0007669"/>
    <property type="project" value="UniProtKB-SubCell"/>
</dbReference>
<evidence type="ECO:0000256" key="11">
    <source>
        <dbReference type="ARBA" id="ARBA00023136"/>
    </source>
</evidence>
<dbReference type="GO" id="GO:0016705">
    <property type="term" value="F:oxidoreductase activity, acting on paired donors, with incorporation or reduction of molecular oxygen"/>
    <property type="evidence" value="ECO:0007669"/>
    <property type="project" value="InterPro"/>
</dbReference>
<keyword evidence="11" id="KW-0472">Membrane</keyword>
<dbReference type="EMBL" id="JADCNL010000006">
    <property type="protein sequence ID" value="KAG0477192.1"/>
    <property type="molecule type" value="Genomic_DNA"/>
</dbReference>
<dbReference type="Gene3D" id="1.10.630.10">
    <property type="entry name" value="Cytochrome P450"/>
    <property type="match status" value="1"/>
</dbReference>
<dbReference type="InterPro" id="IPR002401">
    <property type="entry name" value="Cyt_P450_E_grp-I"/>
</dbReference>
<reference evidence="12 13" key="1">
    <citation type="journal article" date="2020" name="Nat. Food">
        <title>A phased Vanilla planifolia genome enables genetic improvement of flavour and production.</title>
        <authorList>
            <person name="Hasing T."/>
            <person name="Tang H."/>
            <person name="Brym M."/>
            <person name="Khazi F."/>
            <person name="Huang T."/>
            <person name="Chambers A.H."/>
        </authorList>
    </citation>
    <scope>NUCLEOTIDE SEQUENCE [LARGE SCALE GENOMIC DNA]</scope>
    <source>
        <tissue evidence="12">Leaf</tissue>
    </source>
</reference>
<keyword evidence="6" id="KW-0479">Metal-binding</keyword>
<evidence type="ECO:0000256" key="9">
    <source>
        <dbReference type="ARBA" id="ARBA00023004"/>
    </source>
</evidence>
<evidence type="ECO:0000313" key="13">
    <source>
        <dbReference type="Proteomes" id="UP000636800"/>
    </source>
</evidence>
<keyword evidence="10" id="KW-0503">Monooxygenase</keyword>
<dbReference type="Proteomes" id="UP000636800">
    <property type="component" value="Chromosome 6"/>
</dbReference>
<dbReference type="PANTHER" id="PTHR47953:SF19">
    <property type="entry name" value="OS06G0641600 PROTEIN"/>
    <property type="match status" value="1"/>
</dbReference>
<comment type="caution">
    <text evidence="12">The sequence shown here is derived from an EMBL/GenBank/DDBJ whole genome shotgun (WGS) entry which is preliminary data.</text>
</comment>
<evidence type="ECO:0000256" key="4">
    <source>
        <dbReference type="ARBA" id="ARBA00022617"/>
    </source>
</evidence>
<accession>A0A835R0J0</accession>
<dbReference type="InterPro" id="IPR001128">
    <property type="entry name" value="Cyt_P450"/>
</dbReference>
<comment type="cofactor">
    <cofactor evidence="1">
        <name>heme</name>
        <dbReference type="ChEBI" id="CHEBI:30413"/>
    </cofactor>
</comment>
<proteinExistence type="inferred from homology"/>
<keyword evidence="8" id="KW-0560">Oxidoreductase</keyword>
<dbReference type="GO" id="GO:0004497">
    <property type="term" value="F:monooxygenase activity"/>
    <property type="evidence" value="ECO:0007669"/>
    <property type="project" value="UniProtKB-KW"/>
</dbReference>
<keyword evidence="7" id="KW-1133">Transmembrane helix</keyword>
<dbReference type="InterPro" id="IPR052306">
    <property type="entry name" value="CYP450_71D"/>
</dbReference>
<organism evidence="12 13">
    <name type="scientific">Vanilla planifolia</name>
    <name type="common">Vanilla</name>
    <dbReference type="NCBI Taxonomy" id="51239"/>
    <lineage>
        <taxon>Eukaryota</taxon>
        <taxon>Viridiplantae</taxon>
        <taxon>Streptophyta</taxon>
        <taxon>Embryophyta</taxon>
        <taxon>Tracheophyta</taxon>
        <taxon>Spermatophyta</taxon>
        <taxon>Magnoliopsida</taxon>
        <taxon>Liliopsida</taxon>
        <taxon>Asparagales</taxon>
        <taxon>Orchidaceae</taxon>
        <taxon>Vanilloideae</taxon>
        <taxon>Vanilleae</taxon>
        <taxon>Vanilla</taxon>
    </lineage>
</organism>
<evidence type="ECO:0000256" key="1">
    <source>
        <dbReference type="ARBA" id="ARBA00001971"/>
    </source>
</evidence>
<evidence type="ECO:0008006" key="14">
    <source>
        <dbReference type="Google" id="ProtNLM"/>
    </source>
</evidence>
<gene>
    <name evidence="12" type="ORF">HPP92_014033</name>
</gene>
<evidence type="ECO:0000256" key="3">
    <source>
        <dbReference type="ARBA" id="ARBA00010617"/>
    </source>
</evidence>
<protein>
    <recommendedName>
        <fullName evidence="14">Cytochrome P450</fullName>
    </recommendedName>
</protein>
<dbReference type="PRINTS" id="PR00385">
    <property type="entry name" value="P450"/>
</dbReference>
<comment type="similarity">
    <text evidence="3">Belongs to the cytochrome P450 family.</text>
</comment>
<dbReference type="Pfam" id="PF00067">
    <property type="entry name" value="p450"/>
    <property type="match status" value="1"/>
</dbReference>
<dbReference type="OrthoDB" id="10253476at2759"/>
<sequence>MAGSETTATTMEWVMLELIRNPTVLEKVQREVREALGKTETMLVSEEKMTTSTMSYFQMVIKETLWLHPPGPLLLPRENREKCQEMGYEVPAKMTVMVNAWVIGRDSKYWEDPEEFKSERFDKLPA</sequence>
<dbReference type="InterPro" id="IPR036396">
    <property type="entry name" value="Cyt_P450_sf"/>
</dbReference>
<name>A0A835R0J0_VANPL</name>
<keyword evidence="5" id="KW-0812">Transmembrane</keyword>
<evidence type="ECO:0000256" key="7">
    <source>
        <dbReference type="ARBA" id="ARBA00022989"/>
    </source>
</evidence>
<dbReference type="AlphaFoldDB" id="A0A835R0J0"/>
<evidence type="ECO:0000256" key="10">
    <source>
        <dbReference type="ARBA" id="ARBA00023033"/>
    </source>
</evidence>
<dbReference type="GO" id="GO:0005506">
    <property type="term" value="F:iron ion binding"/>
    <property type="evidence" value="ECO:0007669"/>
    <property type="project" value="InterPro"/>
</dbReference>
<keyword evidence="13" id="KW-1185">Reference proteome</keyword>
<evidence type="ECO:0000256" key="5">
    <source>
        <dbReference type="ARBA" id="ARBA00022692"/>
    </source>
</evidence>